<name>A0A011WRT0_RUMAL</name>
<dbReference type="Pfam" id="PF22043">
    <property type="entry name" value="DUF6935"/>
    <property type="match status" value="1"/>
</dbReference>
<proteinExistence type="predicted"/>
<dbReference type="OrthoDB" id="980987at2"/>
<dbReference type="Proteomes" id="UP000021369">
    <property type="component" value="Unassembled WGS sequence"/>
</dbReference>
<keyword evidence="3" id="KW-1185">Reference proteome</keyword>
<dbReference type="InterPro" id="IPR053907">
    <property type="entry name" value="DUF6935"/>
</dbReference>
<gene>
    <name evidence="2" type="ORF">RASY3_07880</name>
</gene>
<dbReference type="PATRIC" id="fig|1341156.4.peg.1983"/>
<comment type="caution">
    <text evidence="2">The sequence shown here is derived from an EMBL/GenBank/DDBJ whole genome shotgun (WGS) entry which is preliminary data.</text>
</comment>
<protein>
    <recommendedName>
        <fullName evidence="1">DUF6935 domain-containing protein</fullName>
    </recommendedName>
</protein>
<organism evidence="2 3">
    <name type="scientific">Ruminococcus albus SY3</name>
    <dbReference type="NCBI Taxonomy" id="1341156"/>
    <lineage>
        <taxon>Bacteria</taxon>
        <taxon>Bacillati</taxon>
        <taxon>Bacillota</taxon>
        <taxon>Clostridia</taxon>
        <taxon>Eubacteriales</taxon>
        <taxon>Oscillospiraceae</taxon>
        <taxon>Ruminococcus</taxon>
    </lineage>
</organism>
<dbReference type="RefSeq" id="WP_037286664.1">
    <property type="nucleotide sequence ID" value="NZ_JEOB01000002.1"/>
</dbReference>
<sequence>MGLFDNIGSPAPQNVQQSSGNKTVDVVFTKLPDNFAEFTALPQAAMDDPFKTAALTVLALCFYPQDKDTCIQMLNFLKGPQPLSTYEQQFLADRFRDADYVPRSYFVGAVPANDYKPVQPYTVKVSENPYSYQDSGYAKLYLQSGGADSPRPIQLRLAKDGKWYLWEQFLLAGIRPPESTNPWA</sequence>
<evidence type="ECO:0000313" key="2">
    <source>
        <dbReference type="EMBL" id="EXM39715.1"/>
    </source>
</evidence>
<feature type="domain" description="DUF6935" evidence="1">
    <location>
        <begin position="30"/>
        <end position="178"/>
    </location>
</feature>
<dbReference type="AlphaFoldDB" id="A0A011WRT0"/>
<accession>A0A011WRT0</accession>
<reference evidence="2 3" key="1">
    <citation type="submission" date="2013-06" db="EMBL/GenBank/DDBJ databases">
        <title>Rumen cellulosomics: divergent fiber-degrading strategies revealed by comparative genome-wide analysis of six Ruminococcal strains.</title>
        <authorList>
            <person name="Dassa B."/>
            <person name="Borovok I."/>
            <person name="Lamed R."/>
            <person name="Flint H."/>
            <person name="Yeoman C.J."/>
            <person name="White B."/>
            <person name="Bayer E.A."/>
        </authorList>
    </citation>
    <scope>NUCLEOTIDE SEQUENCE [LARGE SCALE GENOMIC DNA]</scope>
    <source>
        <strain evidence="2 3">SY3</strain>
    </source>
</reference>
<evidence type="ECO:0000313" key="3">
    <source>
        <dbReference type="Proteomes" id="UP000021369"/>
    </source>
</evidence>
<evidence type="ECO:0000259" key="1">
    <source>
        <dbReference type="Pfam" id="PF22043"/>
    </source>
</evidence>
<dbReference type="EMBL" id="JEOB01000002">
    <property type="protein sequence ID" value="EXM39715.1"/>
    <property type="molecule type" value="Genomic_DNA"/>
</dbReference>